<reference evidence="1" key="1">
    <citation type="journal article" date="2019" name="bioRxiv">
        <title>The Genome of the Zebra Mussel, Dreissena polymorpha: A Resource for Invasive Species Research.</title>
        <authorList>
            <person name="McCartney M.A."/>
            <person name="Auch B."/>
            <person name="Kono T."/>
            <person name="Mallez S."/>
            <person name="Zhang Y."/>
            <person name="Obille A."/>
            <person name="Becker A."/>
            <person name="Abrahante J.E."/>
            <person name="Garbe J."/>
            <person name="Badalamenti J.P."/>
            <person name="Herman A."/>
            <person name="Mangelson H."/>
            <person name="Liachko I."/>
            <person name="Sullivan S."/>
            <person name="Sone E.D."/>
            <person name="Koren S."/>
            <person name="Silverstein K.A.T."/>
            <person name="Beckman K.B."/>
            <person name="Gohl D.M."/>
        </authorList>
    </citation>
    <scope>NUCLEOTIDE SEQUENCE</scope>
    <source>
        <strain evidence="1">Duluth1</strain>
        <tissue evidence="1">Whole animal</tissue>
    </source>
</reference>
<comment type="caution">
    <text evidence="1">The sequence shown here is derived from an EMBL/GenBank/DDBJ whole genome shotgun (WGS) entry which is preliminary data.</text>
</comment>
<keyword evidence="2" id="KW-1185">Reference proteome</keyword>
<evidence type="ECO:0000313" key="1">
    <source>
        <dbReference type="EMBL" id="KAH3833648.1"/>
    </source>
</evidence>
<dbReference type="Proteomes" id="UP000828390">
    <property type="component" value="Unassembled WGS sequence"/>
</dbReference>
<gene>
    <name evidence="1" type="ORF">DPMN_106961</name>
</gene>
<evidence type="ECO:0000313" key="2">
    <source>
        <dbReference type="Proteomes" id="UP000828390"/>
    </source>
</evidence>
<sequence>MFKFTISDIPSDSVVANMTDMAPFFVSERRKSAGQIFPETKRLLVELYRPYNEQLAAFLGDERYAWRDASFASI</sequence>
<accession>A0A9D4K5W6</accession>
<reference evidence="1" key="2">
    <citation type="submission" date="2020-11" db="EMBL/GenBank/DDBJ databases">
        <authorList>
            <person name="McCartney M.A."/>
            <person name="Auch B."/>
            <person name="Kono T."/>
            <person name="Mallez S."/>
            <person name="Becker A."/>
            <person name="Gohl D.M."/>
            <person name="Silverstein K.A.T."/>
            <person name="Koren S."/>
            <person name="Bechman K.B."/>
            <person name="Herman A."/>
            <person name="Abrahante J.E."/>
            <person name="Garbe J."/>
        </authorList>
    </citation>
    <scope>NUCLEOTIDE SEQUENCE</scope>
    <source>
        <strain evidence="1">Duluth1</strain>
        <tissue evidence="1">Whole animal</tissue>
    </source>
</reference>
<proteinExistence type="predicted"/>
<protein>
    <submittedName>
        <fullName evidence="1">Uncharacterized protein</fullName>
    </submittedName>
</protein>
<dbReference type="AlphaFoldDB" id="A0A9D4K5W6"/>
<name>A0A9D4K5W6_DREPO</name>
<organism evidence="1 2">
    <name type="scientific">Dreissena polymorpha</name>
    <name type="common">Zebra mussel</name>
    <name type="synonym">Mytilus polymorpha</name>
    <dbReference type="NCBI Taxonomy" id="45954"/>
    <lineage>
        <taxon>Eukaryota</taxon>
        <taxon>Metazoa</taxon>
        <taxon>Spiralia</taxon>
        <taxon>Lophotrochozoa</taxon>
        <taxon>Mollusca</taxon>
        <taxon>Bivalvia</taxon>
        <taxon>Autobranchia</taxon>
        <taxon>Heteroconchia</taxon>
        <taxon>Euheterodonta</taxon>
        <taxon>Imparidentia</taxon>
        <taxon>Neoheterodontei</taxon>
        <taxon>Myida</taxon>
        <taxon>Dreissenoidea</taxon>
        <taxon>Dreissenidae</taxon>
        <taxon>Dreissena</taxon>
    </lineage>
</organism>
<dbReference type="EMBL" id="JAIWYP010000004">
    <property type="protein sequence ID" value="KAH3833648.1"/>
    <property type="molecule type" value="Genomic_DNA"/>
</dbReference>